<dbReference type="PANTHER" id="PTHR42852:SF6">
    <property type="entry name" value="THIOL:DISULFIDE INTERCHANGE PROTEIN DSBE"/>
    <property type="match status" value="1"/>
</dbReference>
<gene>
    <name evidence="6" type="ORF">EC973_006538</name>
</gene>
<evidence type="ECO:0000259" key="5">
    <source>
        <dbReference type="PROSITE" id="PS51352"/>
    </source>
</evidence>
<dbReference type="Proteomes" id="UP000605846">
    <property type="component" value="Unassembled WGS sequence"/>
</dbReference>
<comment type="caution">
    <text evidence="6">The sequence shown here is derived from an EMBL/GenBank/DDBJ whole genome shotgun (WGS) entry which is preliminary data.</text>
</comment>
<feature type="domain" description="Thioredoxin" evidence="5">
    <location>
        <begin position="96"/>
        <end position="223"/>
    </location>
</feature>
<accession>A0A8H7EKZ2</accession>
<dbReference type="PANTHER" id="PTHR42852">
    <property type="entry name" value="THIOL:DISULFIDE INTERCHANGE PROTEIN DSBE"/>
    <property type="match status" value="1"/>
</dbReference>
<dbReference type="PROSITE" id="PS51352">
    <property type="entry name" value="THIOREDOXIN_2"/>
    <property type="match status" value="1"/>
</dbReference>
<evidence type="ECO:0000256" key="1">
    <source>
        <dbReference type="ARBA" id="ARBA00004196"/>
    </source>
</evidence>
<keyword evidence="3" id="KW-1015">Disulfide bond</keyword>
<evidence type="ECO:0000313" key="7">
    <source>
        <dbReference type="Proteomes" id="UP000605846"/>
    </source>
</evidence>
<dbReference type="AlphaFoldDB" id="A0A8H7EKZ2"/>
<dbReference type="Gene3D" id="3.40.30.10">
    <property type="entry name" value="Glutaredoxin"/>
    <property type="match status" value="1"/>
</dbReference>
<protein>
    <recommendedName>
        <fullName evidence="5">Thioredoxin domain-containing protein</fullName>
    </recommendedName>
</protein>
<dbReference type="InterPro" id="IPR013766">
    <property type="entry name" value="Thioredoxin_domain"/>
</dbReference>
<evidence type="ECO:0000313" key="6">
    <source>
        <dbReference type="EMBL" id="KAF7720681.1"/>
    </source>
</evidence>
<dbReference type="GO" id="GO:0017004">
    <property type="term" value="P:cytochrome complex assembly"/>
    <property type="evidence" value="ECO:0007669"/>
    <property type="project" value="UniProtKB-KW"/>
</dbReference>
<proteinExistence type="predicted"/>
<evidence type="ECO:0000256" key="3">
    <source>
        <dbReference type="ARBA" id="ARBA00023157"/>
    </source>
</evidence>
<reference evidence="6" key="1">
    <citation type="submission" date="2020-01" db="EMBL/GenBank/DDBJ databases">
        <title>Genome Sequencing of Three Apophysomyces-Like Fungal Strains Confirms a Novel Fungal Genus in the Mucoromycota with divergent Burkholderia-like Endosymbiotic Bacteria.</title>
        <authorList>
            <person name="Stajich J.E."/>
            <person name="Macias A.M."/>
            <person name="Carter-House D."/>
            <person name="Lovett B."/>
            <person name="Kasson L.R."/>
            <person name="Berry K."/>
            <person name="Grigoriev I."/>
            <person name="Chang Y."/>
            <person name="Spatafora J."/>
            <person name="Kasson M.T."/>
        </authorList>
    </citation>
    <scope>NUCLEOTIDE SEQUENCE</scope>
    <source>
        <strain evidence="6">NRRL A-21654</strain>
    </source>
</reference>
<dbReference type="EMBL" id="JABAYA010000412">
    <property type="protein sequence ID" value="KAF7720681.1"/>
    <property type="molecule type" value="Genomic_DNA"/>
</dbReference>
<dbReference type="OrthoDB" id="2121326at2759"/>
<keyword evidence="7" id="KW-1185">Reference proteome</keyword>
<dbReference type="InterPro" id="IPR012336">
    <property type="entry name" value="Thioredoxin-like_fold"/>
</dbReference>
<keyword evidence="4" id="KW-0676">Redox-active center</keyword>
<dbReference type="Pfam" id="PF13905">
    <property type="entry name" value="Thioredoxin_8"/>
    <property type="match status" value="1"/>
</dbReference>
<evidence type="ECO:0000256" key="4">
    <source>
        <dbReference type="ARBA" id="ARBA00023284"/>
    </source>
</evidence>
<name>A0A8H7EKZ2_9FUNG</name>
<evidence type="ECO:0000256" key="2">
    <source>
        <dbReference type="ARBA" id="ARBA00022748"/>
    </source>
</evidence>
<dbReference type="SUPFAM" id="SSF52833">
    <property type="entry name" value="Thioredoxin-like"/>
    <property type="match status" value="1"/>
</dbReference>
<keyword evidence="2" id="KW-0201">Cytochrome c-type biogenesis</keyword>
<dbReference type="InterPro" id="IPR050553">
    <property type="entry name" value="Thioredoxin_ResA/DsbE_sf"/>
</dbReference>
<sequence>MSTESATLSREQQFHKILVETIIKPFKEKHGDQWEEESFWEAVEIFKANSREIGYENPLERLSSCYSKKSFDQIRDELKAGPPPCEKEDWKSPYIGEKLDILPVLEAIHHVGGTKYEGKERIVVLDFWASWCKPCMKFAPELSELAEKHAGCVAVIGVNNESIFGHTGVRDLERVKKFLEEKKETFRYSSYVDNDNYARENIYRKTEYRPIPCVVLVVDNEVKFAGSSSQLDEYLNVALEALYPKDA</sequence>
<dbReference type="InterPro" id="IPR036249">
    <property type="entry name" value="Thioredoxin-like_sf"/>
</dbReference>
<comment type="subcellular location">
    <subcellularLocation>
        <location evidence="1">Cell envelope</location>
    </subcellularLocation>
</comment>
<dbReference type="CDD" id="cd02966">
    <property type="entry name" value="TlpA_like_family"/>
    <property type="match status" value="1"/>
</dbReference>
<organism evidence="6 7">
    <name type="scientific">Apophysomyces ossiformis</name>
    <dbReference type="NCBI Taxonomy" id="679940"/>
    <lineage>
        <taxon>Eukaryota</taxon>
        <taxon>Fungi</taxon>
        <taxon>Fungi incertae sedis</taxon>
        <taxon>Mucoromycota</taxon>
        <taxon>Mucoromycotina</taxon>
        <taxon>Mucoromycetes</taxon>
        <taxon>Mucorales</taxon>
        <taxon>Mucorineae</taxon>
        <taxon>Mucoraceae</taxon>
        <taxon>Apophysomyces</taxon>
    </lineage>
</organism>